<proteinExistence type="predicted"/>
<evidence type="ECO:0000256" key="1">
    <source>
        <dbReference type="SAM" id="MobiDB-lite"/>
    </source>
</evidence>
<evidence type="ECO:0000313" key="3">
    <source>
        <dbReference type="Proteomes" id="UP001500618"/>
    </source>
</evidence>
<evidence type="ECO:0000313" key="2">
    <source>
        <dbReference type="EMBL" id="GAA1705661.1"/>
    </source>
</evidence>
<name>A0ABN2IIN9_9ACTN</name>
<dbReference type="RefSeq" id="WP_163572666.1">
    <property type="nucleotide sequence ID" value="NZ_WOTO01000059.1"/>
</dbReference>
<feature type="region of interest" description="Disordered" evidence="1">
    <location>
        <begin position="60"/>
        <end position="80"/>
    </location>
</feature>
<accession>A0ABN2IIN9</accession>
<protein>
    <submittedName>
        <fullName evidence="2">Uncharacterized protein</fullName>
    </submittedName>
</protein>
<dbReference type="Proteomes" id="UP001500618">
    <property type="component" value="Unassembled WGS sequence"/>
</dbReference>
<reference evidence="2 3" key="1">
    <citation type="journal article" date="2019" name="Int. J. Syst. Evol. Microbiol.">
        <title>The Global Catalogue of Microorganisms (GCM) 10K type strain sequencing project: providing services to taxonomists for standard genome sequencing and annotation.</title>
        <authorList>
            <consortium name="The Broad Institute Genomics Platform"/>
            <consortium name="The Broad Institute Genome Sequencing Center for Infectious Disease"/>
            <person name="Wu L."/>
            <person name="Ma J."/>
        </authorList>
    </citation>
    <scope>NUCLEOTIDE SEQUENCE [LARGE SCALE GENOMIC DNA]</scope>
    <source>
        <strain evidence="2 3">JCM 14718</strain>
    </source>
</reference>
<gene>
    <name evidence="2" type="ORF">GCM10009765_63740</name>
</gene>
<comment type="caution">
    <text evidence="2">The sequence shown here is derived from an EMBL/GenBank/DDBJ whole genome shotgun (WGS) entry which is preliminary data.</text>
</comment>
<sequence length="80" mass="8525">MSGNEMTYEASTVLAAVRAQAHMAPTYGGALRTCGPDARVQQETSAFIAVLPVKPGSGLGDLQMKMRRPIPGIPPRSRRT</sequence>
<keyword evidence="3" id="KW-1185">Reference proteome</keyword>
<organism evidence="2 3">
    <name type="scientific">Fodinicola feengrottensis</name>
    <dbReference type="NCBI Taxonomy" id="435914"/>
    <lineage>
        <taxon>Bacteria</taxon>
        <taxon>Bacillati</taxon>
        <taxon>Actinomycetota</taxon>
        <taxon>Actinomycetes</taxon>
        <taxon>Mycobacteriales</taxon>
        <taxon>Fodinicola</taxon>
    </lineage>
</organism>
<dbReference type="EMBL" id="BAAANY010000031">
    <property type="protein sequence ID" value="GAA1705661.1"/>
    <property type="molecule type" value="Genomic_DNA"/>
</dbReference>